<evidence type="ECO:0000256" key="4">
    <source>
        <dbReference type="SAM" id="MobiDB-lite"/>
    </source>
</evidence>
<dbReference type="Pfam" id="PF13181">
    <property type="entry name" value="TPR_8"/>
    <property type="match status" value="2"/>
</dbReference>
<dbReference type="AlphaFoldDB" id="A0A819SUU5"/>
<dbReference type="InterPro" id="IPR019734">
    <property type="entry name" value="TPR_rpt"/>
</dbReference>
<evidence type="ECO:0000259" key="5">
    <source>
        <dbReference type="PROSITE" id="PS50202"/>
    </source>
</evidence>
<reference evidence="6" key="1">
    <citation type="submission" date="2021-02" db="EMBL/GenBank/DDBJ databases">
        <authorList>
            <person name="Nowell W R."/>
        </authorList>
    </citation>
    <scope>NUCLEOTIDE SEQUENCE</scope>
</reference>
<evidence type="ECO:0000256" key="2">
    <source>
        <dbReference type="ARBA" id="ARBA00022803"/>
    </source>
</evidence>
<accession>A0A819SUU5</accession>
<feature type="repeat" description="TPR" evidence="3">
    <location>
        <begin position="748"/>
        <end position="781"/>
    </location>
</feature>
<evidence type="ECO:0000256" key="1">
    <source>
        <dbReference type="ARBA" id="ARBA00022737"/>
    </source>
</evidence>
<gene>
    <name evidence="6" type="ORF">FNK824_LOCUS29590</name>
</gene>
<evidence type="ECO:0000313" key="6">
    <source>
        <dbReference type="EMBL" id="CAF4067009.1"/>
    </source>
</evidence>
<dbReference type="Gene3D" id="3.90.176.10">
    <property type="entry name" value="Toxin ADP-ribosyltransferase, Chain A, domain 1"/>
    <property type="match status" value="1"/>
</dbReference>
<dbReference type="PROSITE" id="PS50005">
    <property type="entry name" value="TPR"/>
    <property type="match status" value="3"/>
</dbReference>
<name>A0A819SUU5_9BILA</name>
<dbReference type="PROSITE" id="PS51996">
    <property type="entry name" value="TR_MART"/>
    <property type="match status" value="1"/>
</dbReference>
<dbReference type="InterPro" id="IPR008962">
    <property type="entry name" value="PapD-like_sf"/>
</dbReference>
<dbReference type="PANTHER" id="PTHR45641">
    <property type="entry name" value="TETRATRICOPEPTIDE REPEAT PROTEIN (AFU_ORTHOLOGUE AFUA_6G03870)"/>
    <property type="match status" value="1"/>
</dbReference>
<dbReference type="SUPFAM" id="SSF56399">
    <property type="entry name" value="ADP-ribosylation"/>
    <property type="match status" value="1"/>
</dbReference>
<dbReference type="SMART" id="SM00028">
    <property type="entry name" value="TPR"/>
    <property type="match status" value="10"/>
</dbReference>
<feature type="compositionally biased region" description="Acidic residues" evidence="4">
    <location>
        <begin position="934"/>
        <end position="952"/>
    </location>
</feature>
<feature type="repeat" description="TPR" evidence="3">
    <location>
        <begin position="561"/>
        <end position="594"/>
    </location>
</feature>
<feature type="non-terminal residue" evidence="6">
    <location>
        <position position="1"/>
    </location>
</feature>
<comment type="caution">
    <text evidence="6">The sequence shown here is derived from an EMBL/GenBank/DDBJ whole genome shotgun (WGS) entry which is preliminary data.</text>
</comment>
<feature type="region of interest" description="Disordered" evidence="4">
    <location>
        <begin position="934"/>
        <end position="969"/>
    </location>
</feature>
<dbReference type="SUPFAM" id="SSF49354">
    <property type="entry name" value="PapD-like"/>
    <property type="match status" value="1"/>
</dbReference>
<dbReference type="Pfam" id="PF00635">
    <property type="entry name" value="Motile_Sperm"/>
    <property type="match status" value="1"/>
</dbReference>
<feature type="domain" description="MSP" evidence="5">
    <location>
        <begin position="864"/>
        <end position="969"/>
    </location>
</feature>
<keyword evidence="1" id="KW-0677">Repeat</keyword>
<sequence>MHADFIKSSPTIISVYRGQYMSMKELNIIRENIYGRISMNTFLSTSATKETALAFIINNYQRTDLAAVLFQIDIDSTLATKPFANIKDKSYIKEEDEILLAMGSTFSINKVEQDGQGIWNINLVWANQENTELIAYMKKSLGQSTNLETLGTVLINMDELYKADRYFKLLLDQLPSNHPSIADIYLQMNTIALGQSKIEIAIEYLDKAEKIIQISYPPYHPRYGSLYYQMGRTKLAQFDLLSAQSSFEKAAEIFLKTTPSNDIKLAAAYVQAGSVSSLIGESSIGLDKLQKALEIQLVNLPTYHPEIGATYQYLGSAQLLLGRVEDALHSFTKASEIYRKSLSPSHRQYVTTCLALFQLHSANNNGNEIIFYMEELKKNFSSMITQNIGDTALASLAVAIMNGSASDEEKNAFEACIQQMSTPWERAFLELQKLMQEIDAMMKNGDYDSALKLIDRALLQCQQCLSSVPMLAACMYFNKAFIYFKKQDFSTALSSIDKAIEVLPSNHPMLQSYHQFVGDIYREDGTQKMNLGELDTALVAYIKAVNLYITHIQPPMHESIAQTYWFIGDIYVRKKEFDLAMVNLSKARNSLPTNLLVPQHYLYNTEQALAYLIYENSIRHMIIALDNEALEGFRKALSIFVEQTSSPSYEIATVHFYIGYLCTKMTNKSLAEEHFRFAINSAPSNHPVLQIVNKTSSEIEQKTLDLILADLLMIDSKQFEVDYVPRLYEKAISYYQQYPIETSQVKLATVYLQLGSFYQKNNNDHLAKKYLNDAYAVMPPDSENIDETEKNCFLEFADALSNYATHCMTKFDFDTAFPLLNKSLRIYEMFISLTDPRIIIIYRQLAGVYAVRLNIPLAKMYLEKVVANPINQEMYEENSTEDEVTVTKLLTNTTEWPVEFNIVSYQPKKYTARPSCKVLEPNESFEVNFIIYQEEEDNKDEKEELDEQEEEENHFKIEWIVQQNDSEQS</sequence>
<organism evidence="6 7">
    <name type="scientific">Rotaria sordida</name>
    <dbReference type="NCBI Taxonomy" id="392033"/>
    <lineage>
        <taxon>Eukaryota</taxon>
        <taxon>Metazoa</taxon>
        <taxon>Spiralia</taxon>
        <taxon>Gnathifera</taxon>
        <taxon>Rotifera</taxon>
        <taxon>Eurotatoria</taxon>
        <taxon>Bdelloidea</taxon>
        <taxon>Philodinida</taxon>
        <taxon>Philodinidae</taxon>
        <taxon>Rotaria</taxon>
    </lineage>
</organism>
<dbReference type="InterPro" id="IPR013783">
    <property type="entry name" value="Ig-like_fold"/>
</dbReference>
<dbReference type="InterPro" id="IPR011990">
    <property type="entry name" value="TPR-like_helical_dom_sf"/>
</dbReference>
<dbReference type="Proteomes" id="UP000663874">
    <property type="component" value="Unassembled WGS sequence"/>
</dbReference>
<dbReference type="PANTHER" id="PTHR45641:SF19">
    <property type="entry name" value="NEPHROCYSTIN-3"/>
    <property type="match status" value="1"/>
</dbReference>
<evidence type="ECO:0000313" key="7">
    <source>
        <dbReference type="Proteomes" id="UP000663874"/>
    </source>
</evidence>
<dbReference type="EMBL" id="CAJOBE010008684">
    <property type="protein sequence ID" value="CAF4067009.1"/>
    <property type="molecule type" value="Genomic_DNA"/>
</dbReference>
<dbReference type="Gene3D" id="2.60.40.10">
    <property type="entry name" value="Immunoglobulins"/>
    <property type="match status" value="1"/>
</dbReference>
<keyword evidence="2 3" id="KW-0802">TPR repeat</keyword>
<protein>
    <recommendedName>
        <fullName evidence="5">MSP domain-containing protein</fullName>
    </recommendedName>
</protein>
<dbReference type="SUPFAM" id="SSF48452">
    <property type="entry name" value="TPR-like"/>
    <property type="match status" value="4"/>
</dbReference>
<dbReference type="PROSITE" id="PS50202">
    <property type="entry name" value="MSP"/>
    <property type="match status" value="1"/>
</dbReference>
<dbReference type="InterPro" id="IPR000535">
    <property type="entry name" value="MSP_dom"/>
</dbReference>
<evidence type="ECO:0000256" key="3">
    <source>
        <dbReference type="PROSITE-ProRule" id="PRU00339"/>
    </source>
</evidence>
<feature type="repeat" description="TPR" evidence="3">
    <location>
        <begin position="473"/>
        <end position="506"/>
    </location>
</feature>
<proteinExistence type="predicted"/>
<dbReference type="Gene3D" id="1.25.40.10">
    <property type="entry name" value="Tetratricopeptide repeat domain"/>
    <property type="match status" value="4"/>
</dbReference>